<evidence type="ECO:0000256" key="1">
    <source>
        <dbReference type="SAM" id="MobiDB-lite"/>
    </source>
</evidence>
<accession>A0ABT9UPL6</accession>
<feature type="region of interest" description="Disordered" evidence="1">
    <location>
        <begin position="402"/>
        <end position="445"/>
    </location>
</feature>
<dbReference type="PANTHER" id="PTHR33055:SF16">
    <property type="entry name" value="TRANSPOSASE FOR INSERTION SEQUENCE ELEMENT IS1547"/>
    <property type="match status" value="1"/>
</dbReference>
<dbReference type="EMBL" id="JAUSSY010000034">
    <property type="protein sequence ID" value="MDQ0121061.1"/>
    <property type="molecule type" value="Genomic_DNA"/>
</dbReference>
<sequence>MAKEHLKVIAGIDTHADTHHVGVITDTGQHLAAKEFPAAGAGYQGIIDFITGFGPVLAAGVEGTGSYGAELSRVLTRKGIHVVEVMRPNRQARRLQGKSDPLDAFQAAESVLAGRAATIPKSRDGAVESLRVLRAERATAMRARVAVMAQVKTLLITAPETIRAKYREMTSPALMAALEKTRPAGAPSGPLTSTATVLKRLANRYRHLHQELALIDAELDAILTLHAPMLRDLPGVGTDVASQLLVTVGDNPERVTTEAKFAALVGVAPIPASSGKTTRHRLSRGGDRQANKAIHRVVLVRMRYDSRTRSYVARRRQEGKSTKEIMRCLKRYVAREIYEQLLHPQPAPNCGSLRTVRITKHLTLQQAADALHAWPTTLSRLERGLRHDNDLHKRYETWLNYQSPANRPDTKPSAGPRAARLTVDAKDPGSRAGRRPSRSDRSSDP</sequence>
<feature type="domain" description="Transposase IS116/IS110/IS902 C-terminal" evidence="3">
    <location>
        <begin position="229"/>
        <end position="312"/>
    </location>
</feature>
<organism evidence="4 5">
    <name type="scientific">Pseudarthrobacter defluvii</name>
    <dbReference type="NCBI Taxonomy" id="410837"/>
    <lineage>
        <taxon>Bacteria</taxon>
        <taxon>Bacillati</taxon>
        <taxon>Actinomycetota</taxon>
        <taxon>Actinomycetes</taxon>
        <taxon>Micrococcales</taxon>
        <taxon>Micrococcaceae</taxon>
        <taxon>Pseudarthrobacter</taxon>
    </lineage>
</organism>
<dbReference type="Proteomes" id="UP001226389">
    <property type="component" value="Unassembled WGS sequence"/>
</dbReference>
<protein>
    <submittedName>
        <fullName evidence="4">Transposase</fullName>
    </submittedName>
</protein>
<proteinExistence type="predicted"/>
<evidence type="ECO:0000259" key="2">
    <source>
        <dbReference type="Pfam" id="PF01548"/>
    </source>
</evidence>
<evidence type="ECO:0000313" key="5">
    <source>
        <dbReference type="Proteomes" id="UP001226389"/>
    </source>
</evidence>
<reference evidence="4 5" key="1">
    <citation type="submission" date="2023-07" db="EMBL/GenBank/DDBJ databases">
        <title>Sorghum-associated microbial communities from plants grown in Nebraska, USA.</title>
        <authorList>
            <person name="Schachtman D."/>
        </authorList>
    </citation>
    <scope>NUCLEOTIDE SEQUENCE [LARGE SCALE GENOMIC DNA]</scope>
    <source>
        <strain evidence="4 5">DS994</strain>
    </source>
</reference>
<dbReference type="InterPro" id="IPR003346">
    <property type="entry name" value="Transposase_20"/>
</dbReference>
<dbReference type="NCBIfam" id="NF033542">
    <property type="entry name" value="transpos_IS110"/>
    <property type="match status" value="1"/>
</dbReference>
<dbReference type="Pfam" id="PF01548">
    <property type="entry name" value="DEDD_Tnp_IS110"/>
    <property type="match status" value="1"/>
</dbReference>
<keyword evidence="5" id="KW-1185">Reference proteome</keyword>
<name>A0ABT9UPL6_9MICC</name>
<dbReference type="InterPro" id="IPR047650">
    <property type="entry name" value="Transpos_IS110"/>
</dbReference>
<gene>
    <name evidence="4" type="ORF">J2T22_004276</name>
</gene>
<evidence type="ECO:0000259" key="3">
    <source>
        <dbReference type="Pfam" id="PF02371"/>
    </source>
</evidence>
<feature type="domain" description="Transposase IS110-like N-terminal" evidence="2">
    <location>
        <begin position="10"/>
        <end position="155"/>
    </location>
</feature>
<comment type="caution">
    <text evidence="4">The sequence shown here is derived from an EMBL/GenBank/DDBJ whole genome shotgun (WGS) entry which is preliminary data.</text>
</comment>
<evidence type="ECO:0000313" key="4">
    <source>
        <dbReference type="EMBL" id="MDQ0121061.1"/>
    </source>
</evidence>
<dbReference type="Pfam" id="PF02371">
    <property type="entry name" value="Transposase_20"/>
    <property type="match status" value="1"/>
</dbReference>
<dbReference type="RefSeq" id="WP_307493489.1">
    <property type="nucleotide sequence ID" value="NZ_JAUSSY010000034.1"/>
</dbReference>
<dbReference type="InterPro" id="IPR002525">
    <property type="entry name" value="Transp_IS110-like_N"/>
</dbReference>
<dbReference type="PANTHER" id="PTHR33055">
    <property type="entry name" value="TRANSPOSASE FOR INSERTION SEQUENCE ELEMENT IS1111A"/>
    <property type="match status" value="1"/>
</dbReference>